<evidence type="ECO:0000313" key="2">
    <source>
        <dbReference type="Proteomes" id="UP000824120"/>
    </source>
</evidence>
<gene>
    <name evidence="1" type="ORF">H5410_022010</name>
</gene>
<name>A0A9J5ZCZ0_SOLCO</name>
<evidence type="ECO:0000313" key="1">
    <source>
        <dbReference type="EMBL" id="KAG5610729.1"/>
    </source>
</evidence>
<proteinExistence type="predicted"/>
<dbReference type="Proteomes" id="UP000824120">
    <property type="component" value="Chromosome 4"/>
</dbReference>
<comment type="caution">
    <text evidence="1">The sequence shown here is derived from an EMBL/GenBank/DDBJ whole genome shotgun (WGS) entry which is preliminary data.</text>
</comment>
<reference evidence="1 2" key="1">
    <citation type="submission" date="2020-09" db="EMBL/GenBank/DDBJ databases">
        <title>De no assembly of potato wild relative species, Solanum commersonii.</title>
        <authorList>
            <person name="Cho K."/>
        </authorList>
    </citation>
    <scope>NUCLEOTIDE SEQUENCE [LARGE SCALE GENOMIC DNA]</scope>
    <source>
        <strain evidence="1">LZ3.2</strain>
        <tissue evidence="1">Leaf</tissue>
    </source>
</reference>
<dbReference type="OrthoDB" id="1293551at2759"/>
<organism evidence="1 2">
    <name type="scientific">Solanum commersonii</name>
    <name type="common">Commerson's wild potato</name>
    <name type="synonym">Commerson's nightshade</name>
    <dbReference type="NCBI Taxonomy" id="4109"/>
    <lineage>
        <taxon>Eukaryota</taxon>
        <taxon>Viridiplantae</taxon>
        <taxon>Streptophyta</taxon>
        <taxon>Embryophyta</taxon>
        <taxon>Tracheophyta</taxon>
        <taxon>Spermatophyta</taxon>
        <taxon>Magnoliopsida</taxon>
        <taxon>eudicotyledons</taxon>
        <taxon>Gunneridae</taxon>
        <taxon>Pentapetalae</taxon>
        <taxon>asterids</taxon>
        <taxon>lamiids</taxon>
        <taxon>Solanales</taxon>
        <taxon>Solanaceae</taxon>
        <taxon>Solanoideae</taxon>
        <taxon>Solaneae</taxon>
        <taxon>Solanum</taxon>
    </lineage>
</organism>
<dbReference type="AlphaFoldDB" id="A0A9J5ZCZ0"/>
<accession>A0A9J5ZCZ0</accession>
<dbReference type="EMBL" id="JACXVP010000004">
    <property type="protein sequence ID" value="KAG5610729.1"/>
    <property type="molecule type" value="Genomic_DNA"/>
</dbReference>
<sequence>MEDDFNAILEHLTAQTDDLAIVAIFVYDDYICSQFDKHAWVTLFEEYNERQMLLEVVSIITGSNQEMSDDQLMKIICPDFPSHRNTFICLDDSLNFTKKSFKKRFVSSSTIVELGKHINVEDYLSRLLSLLDFLDKNLKIHDLLHQLCLSKSIYDQRYAKTDVLQLKLFKVLYVFSIEYDFSCVIPQLVYLRYVSARIEKSTDHNSSKING</sequence>
<keyword evidence="2" id="KW-1185">Reference proteome</keyword>
<protein>
    <submittedName>
        <fullName evidence="1">Uncharacterized protein</fullName>
    </submittedName>
</protein>